<gene>
    <name evidence="1" type="ORF">ACFQET_04165</name>
</gene>
<organism evidence="1 2">
    <name type="scientific">Levilactobacillus tangyuanensis</name>
    <dbReference type="NCBI Taxonomy" id="2486021"/>
    <lineage>
        <taxon>Bacteria</taxon>
        <taxon>Bacillati</taxon>
        <taxon>Bacillota</taxon>
        <taxon>Bacilli</taxon>
        <taxon>Lactobacillales</taxon>
        <taxon>Lactobacillaceae</taxon>
        <taxon>Levilactobacillus</taxon>
    </lineage>
</organism>
<proteinExistence type="predicted"/>
<protein>
    <recommendedName>
        <fullName evidence="3">SHOCT domain-containing protein</fullName>
    </recommendedName>
</protein>
<name>A0ABW1TMK7_9LACO</name>
<comment type="caution">
    <text evidence="1">The sequence shown here is derived from an EMBL/GenBank/DDBJ whole genome shotgun (WGS) entry which is preliminary data.</text>
</comment>
<evidence type="ECO:0008006" key="3">
    <source>
        <dbReference type="Google" id="ProtNLM"/>
    </source>
</evidence>
<sequence>MTQLATTTAVDEIQQLKGQLDDGIITKEKVNTKKPQLLEL</sequence>
<reference evidence="2" key="1">
    <citation type="journal article" date="2019" name="Int. J. Syst. Evol. Microbiol.">
        <title>The Global Catalogue of Microorganisms (GCM) 10K type strain sequencing project: providing services to taxonomists for standard genome sequencing and annotation.</title>
        <authorList>
            <consortium name="The Broad Institute Genomics Platform"/>
            <consortium name="The Broad Institute Genome Sequencing Center for Infectious Disease"/>
            <person name="Wu L."/>
            <person name="Ma J."/>
        </authorList>
    </citation>
    <scope>NUCLEOTIDE SEQUENCE [LARGE SCALE GENOMIC DNA]</scope>
    <source>
        <strain evidence="2">CCM 8907</strain>
    </source>
</reference>
<evidence type="ECO:0000313" key="2">
    <source>
        <dbReference type="Proteomes" id="UP001596191"/>
    </source>
</evidence>
<accession>A0ABW1TMK7</accession>
<dbReference type="RefSeq" id="WP_263853537.1">
    <property type="nucleotide sequence ID" value="NZ_RHOA01000003.1"/>
</dbReference>
<evidence type="ECO:0000313" key="1">
    <source>
        <dbReference type="EMBL" id="MFC6274707.1"/>
    </source>
</evidence>
<dbReference type="Proteomes" id="UP001596191">
    <property type="component" value="Unassembled WGS sequence"/>
</dbReference>
<dbReference type="EMBL" id="JBHSSJ010000003">
    <property type="protein sequence ID" value="MFC6274707.1"/>
    <property type="molecule type" value="Genomic_DNA"/>
</dbReference>
<keyword evidence="2" id="KW-1185">Reference proteome</keyword>